<evidence type="ECO:0000256" key="1">
    <source>
        <dbReference type="ARBA" id="ARBA00004651"/>
    </source>
</evidence>
<dbReference type="PROSITE" id="PS50928">
    <property type="entry name" value="ABC_TM1"/>
    <property type="match status" value="1"/>
</dbReference>
<evidence type="ECO:0000256" key="6">
    <source>
        <dbReference type="ARBA" id="ARBA00023136"/>
    </source>
</evidence>
<feature type="transmembrane region" description="Helical" evidence="7">
    <location>
        <begin position="126"/>
        <end position="150"/>
    </location>
</feature>
<keyword evidence="2 7" id="KW-0813">Transport</keyword>
<dbReference type="GO" id="GO:0005886">
    <property type="term" value="C:plasma membrane"/>
    <property type="evidence" value="ECO:0007669"/>
    <property type="project" value="UniProtKB-SubCell"/>
</dbReference>
<reference evidence="8" key="1">
    <citation type="submission" date="2021-01" db="EMBL/GenBank/DDBJ databases">
        <title>Draft genome sequence of Acholeplasmataceae bacterium strain Mahy22.</title>
        <authorList>
            <person name="Watanabe M."/>
            <person name="Kojima H."/>
            <person name="Fukui M."/>
        </authorList>
    </citation>
    <scope>NUCLEOTIDE SEQUENCE</scope>
    <source>
        <strain evidence="8">Mahy22</strain>
    </source>
</reference>
<evidence type="ECO:0000313" key="9">
    <source>
        <dbReference type="Proteomes" id="UP000620133"/>
    </source>
</evidence>
<keyword evidence="5 7" id="KW-1133">Transmembrane helix</keyword>
<feature type="transmembrane region" description="Helical" evidence="7">
    <location>
        <begin position="21"/>
        <end position="44"/>
    </location>
</feature>
<name>A0A7U9XV54_9MOLU</name>
<keyword evidence="9" id="KW-1185">Reference proteome</keyword>
<comment type="subcellular location">
    <subcellularLocation>
        <location evidence="1 7">Cell membrane</location>
        <topology evidence="1 7">Multi-pass membrane protein</topology>
    </subcellularLocation>
</comment>
<dbReference type="Gene3D" id="1.10.3720.10">
    <property type="entry name" value="MetI-like"/>
    <property type="match status" value="1"/>
</dbReference>
<evidence type="ECO:0000256" key="7">
    <source>
        <dbReference type="RuleBase" id="RU363032"/>
    </source>
</evidence>
<dbReference type="Pfam" id="PF00528">
    <property type="entry name" value="BPD_transp_1"/>
    <property type="match status" value="1"/>
</dbReference>
<organism evidence="8 9">
    <name type="scientific">Mariniplasma anaerobium</name>
    <dbReference type="NCBI Taxonomy" id="2735436"/>
    <lineage>
        <taxon>Bacteria</taxon>
        <taxon>Bacillati</taxon>
        <taxon>Mycoplasmatota</taxon>
        <taxon>Mollicutes</taxon>
        <taxon>Acholeplasmatales</taxon>
        <taxon>Acholeplasmataceae</taxon>
        <taxon>Mariniplasma</taxon>
    </lineage>
</organism>
<evidence type="ECO:0000256" key="2">
    <source>
        <dbReference type="ARBA" id="ARBA00022448"/>
    </source>
</evidence>
<accession>A0A7U9XV54</accession>
<keyword evidence="6 7" id="KW-0472">Membrane</keyword>
<feature type="transmembrane region" description="Helical" evidence="7">
    <location>
        <begin position="274"/>
        <end position="294"/>
    </location>
</feature>
<dbReference type="SUPFAM" id="SSF161098">
    <property type="entry name" value="MetI-like"/>
    <property type="match status" value="1"/>
</dbReference>
<evidence type="ECO:0000256" key="4">
    <source>
        <dbReference type="ARBA" id="ARBA00022692"/>
    </source>
</evidence>
<dbReference type="Proteomes" id="UP000620133">
    <property type="component" value="Chromosome"/>
</dbReference>
<keyword evidence="4 7" id="KW-0812">Transmembrane</keyword>
<evidence type="ECO:0000313" key="8">
    <source>
        <dbReference type="EMBL" id="BCR35797.1"/>
    </source>
</evidence>
<evidence type="ECO:0000256" key="3">
    <source>
        <dbReference type="ARBA" id="ARBA00022475"/>
    </source>
</evidence>
<proteinExistence type="inferred from homology"/>
<gene>
    <name evidence="8" type="ORF">MPAN_006900</name>
</gene>
<dbReference type="EMBL" id="AP024412">
    <property type="protein sequence ID" value="BCR35797.1"/>
    <property type="molecule type" value="Genomic_DNA"/>
</dbReference>
<dbReference type="GO" id="GO:0055085">
    <property type="term" value="P:transmembrane transport"/>
    <property type="evidence" value="ECO:0007669"/>
    <property type="project" value="InterPro"/>
</dbReference>
<dbReference type="AlphaFoldDB" id="A0A7U9XV54"/>
<dbReference type="InterPro" id="IPR000515">
    <property type="entry name" value="MetI-like"/>
</dbReference>
<comment type="similarity">
    <text evidence="7">Belongs to the binding-protein-dependent transport system permease family.</text>
</comment>
<dbReference type="KEGG" id="manr:MPAN_006900"/>
<dbReference type="PANTHER" id="PTHR43744">
    <property type="entry name" value="ABC TRANSPORTER PERMEASE PROTEIN MG189-RELATED-RELATED"/>
    <property type="match status" value="1"/>
</dbReference>
<sequence>MKKLDYRRLKSRSRHFLFGMNFTDGIVYKFVIYTLLISFSYIYLYPVLFMTVNSFMSVDDLINPGVKWIPSSLQFVNYGRALQVLELPGSIVGTTSYVLKVSISVTISSAIIGYGFAKFRFPLKNLLFVLMLATFILPSQVTMVANMLIFRNLGLMSTQKSMIYPAIFGQGVNAAIYILIFYQFFKTIPGVLMESAEVDGASQIKIFTRIAIPLAIPSFLIVFLFSFVWYWNETFITSLYVGGRITLPLKLQAFRASYETLFPPGTAGAELNEAIMLAGNMLTILPLLVLYFIAQRFFVESIDRTGITGE</sequence>
<dbReference type="RefSeq" id="WP_176238632.1">
    <property type="nucleotide sequence ID" value="NZ_AP024412.1"/>
</dbReference>
<feature type="transmembrane region" description="Helical" evidence="7">
    <location>
        <begin position="97"/>
        <end position="117"/>
    </location>
</feature>
<dbReference type="PANTHER" id="PTHR43744:SF6">
    <property type="entry name" value="ABC TRANSPORTER PERMEASE PROTEIN YESQ-RELATED"/>
    <property type="match status" value="1"/>
</dbReference>
<evidence type="ECO:0000256" key="5">
    <source>
        <dbReference type="ARBA" id="ARBA00022989"/>
    </source>
</evidence>
<feature type="transmembrane region" description="Helical" evidence="7">
    <location>
        <begin position="162"/>
        <end position="185"/>
    </location>
</feature>
<dbReference type="InterPro" id="IPR035906">
    <property type="entry name" value="MetI-like_sf"/>
</dbReference>
<feature type="transmembrane region" description="Helical" evidence="7">
    <location>
        <begin position="206"/>
        <end position="231"/>
    </location>
</feature>
<keyword evidence="3" id="KW-1003">Cell membrane</keyword>
<dbReference type="CDD" id="cd06261">
    <property type="entry name" value="TM_PBP2"/>
    <property type="match status" value="1"/>
</dbReference>
<protein>
    <submittedName>
        <fullName evidence="8">ABC transporter permease</fullName>
    </submittedName>
</protein>